<protein>
    <submittedName>
        <fullName evidence="2">ABC transporter permease</fullName>
    </submittedName>
</protein>
<accession>A0ABD5Y2C2</accession>
<evidence type="ECO:0000313" key="2">
    <source>
        <dbReference type="EMBL" id="MFC7138549.1"/>
    </source>
</evidence>
<evidence type="ECO:0000313" key="3">
    <source>
        <dbReference type="Proteomes" id="UP001596432"/>
    </source>
</evidence>
<comment type="caution">
    <text evidence="2">The sequence shown here is derived from an EMBL/GenBank/DDBJ whole genome shotgun (WGS) entry which is preliminary data.</text>
</comment>
<feature type="transmembrane region" description="Helical" evidence="1">
    <location>
        <begin position="245"/>
        <end position="264"/>
    </location>
</feature>
<keyword evidence="1" id="KW-0472">Membrane</keyword>
<dbReference type="EMBL" id="JBHTAS010000001">
    <property type="protein sequence ID" value="MFC7138549.1"/>
    <property type="molecule type" value="Genomic_DNA"/>
</dbReference>
<feature type="transmembrane region" description="Helical" evidence="1">
    <location>
        <begin position="20"/>
        <end position="37"/>
    </location>
</feature>
<dbReference type="RefSeq" id="WP_274324167.1">
    <property type="nucleotide sequence ID" value="NZ_CP118158.1"/>
</dbReference>
<sequence>MSWRVIAGKDVRDAGRSKAIWLLFGLLAAVSWGYAYGHEFLGESTFPSFLNGLAGVVAVVLPVVAILLGYKSVVHERTSGSLFLSLSFPHSRRDVVVGTFVGRAVVLLAPTLLALAVAGGIGAVRYGTDGAAMYPWFLFVSALYGVAFVGLAVGLSTATTVDRWITLGAFGGYLFVVTFWSGVNSLTLLILHRFDARVLADIPDWALLLRLAGPSESYYRLVRAGFDVPRAARYVGEGFPLYVDWWAAIALLVAWSLVPVAVGYHRFRGADL</sequence>
<keyword evidence="1" id="KW-1133">Transmembrane helix</keyword>
<feature type="transmembrane region" description="Helical" evidence="1">
    <location>
        <begin position="95"/>
        <end position="121"/>
    </location>
</feature>
<dbReference type="GeneID" id="78818789"/>
<dbReference type="PANTHER" id="PTHR43471">
    <property type="entry name" value="ABC TRANSPORTER PERMEASE"/>
    <property type="match status" value="1"/>
</dbReference>
<organism evidence="2 3">
    <name type="scientific">Halosimplex aquaticum</name>
    <dbReference type="NCBI Taxonomy" id="3026162"/>
    <lineage>
        <taxon>Archaea</taxon>
        <taxon>Methanobacteriati</taxon>
        <taxon>Methanobacteriota</taxon>
        <taxon>Stenosarchaea group</taxon>
        <taxon>Halobacteria</taxon>
        <taxon>Halobacteriales</taxon>
        <taxon>Haloarculaceae</taxon>
        <taxon>Halosimplex</taxon>
    </lineage>
</organism>
<feature type="transmembrane region" description="Helical" evidence="1">
    <location>
        <begin position="49"/>
        <end position="74"/>
    </location>
</feature>
<keyword evidence="1" id="KW-0812">Transmembrane</keyword>
<reference evidence="2 3" key="1">
    <citation type="journal article" date="2019" name="Int. J. Syst. Evol. Microbiol.">
        <title>The Global Catalogue of Microorganisms (GCM) 10K type strain sequencing project: providing services to taxonomists for standard genome sequencing and annotation.</title>
        <authorList>
            <consortium name="The Broad Institute Genomics Platform"/>
            <consortium name="The Broad Institute Genome Sequencing Center for Infectious Disease"/>
            <person name="Wu L."/>
            <person name="Ma J."/>
        </authorList>
    </citation>
    <scope>NUCLEOTIDE SEQUENCE [LARGE SCALE GENOMIC DNA]</scope>
    <source>
        <strain evidence="2 3">XZYJT29</strain>
    </source>
</reference>
<feature type="transmembrane region" description="Helical" evidence="1">
    <location>
        <begin position="167"/>
        <end position="191"/>
    </location>
</feature>
<gene>
    <name evidence="2" type="ORF">ACFQMA_01710</name>
</gene>
<feature type="transmembrane region" description="Helical" evidence="1">
    <location>
        <begin position="133"/>
        <end position="155"/>
    </location>
</feature>
<dbReference type="AlphaFoldDB" id="A0ABD5Y2C2"/>
<evidence type="ECO:0000256" key="1">
    <source>
        <dbReference type="SAM" id="Phobius"/>
    </source>
</evidence>
<dbReference type="Pfam" id="PF12679">
    <property type="entry name" value="ABC2_membrane_2"/>
    <property type="match status" value="1"/>
</dbReference>
<dbReference type="PANTHER" id="PTHR43471:SF1">
    <property type="entry name" value="ABC TRANSPORTER PERMEASE PROTEIN NOSY-RELATED"/>
    <property type="match status" value="1"/>
</dbReference>
<dbReference type="Proteomes" id="UP001596432">
    <property type="component" value="Unassembled WGS sequence"/>
</dbReference>
<dbReference type="GO" id="GO:0005886">
    <property type="term" value="C:plasma membrane"/>
    <property type="evidence" value="ECO:0007669"/>
    <property type="project" value="UniProtKB-SubCell"/>
</dbReference>
<proteinExistence type="predicted"/>
<keyword evidence="3" id="KW-1185">Reference proteome</keyword>
<name>A0ABD5Y2C2_9EURY</name>